<evidence type="ECO:0000259" key="2">
    <source>
        <dbReference type="Pfam" id="PF22725"/>
    </source>
</evidence>
<protein>
    <submittedName>
        <fullName evidence="3">Gfo/Idh/MocA family oxidoreductase</fullName>
    </submittedName>
</protein>
<proteinExistence type="predicted"/>
<dbReference type="Proteomes" id="UP000619295">
    <property type="component" value="Unassembled WGS sequence"/>
</dbReference>
<organism evidence="3 4">
    <name type="scientific">Bosea spartocytisi</name>
    <dbReference type="NCBI Taxonomy" id="2773451"/>
    <lineage>
        <taxon>Bacteria</taxon>
        <taxon>Pseudomonadati</taxon>
        <taxon>Pseudomonadota</taxon>
        <taxon>Alphaproteobacteria</taxon>
        <taxon>Hyphomicrobiales</taxon>
        <taxon>Boseaceae</taxon>
        <taxon>Bosea</taxon>
    </lineage>
</organism>
<feature type="domain" description="GFO/IDH/MocA-like oxidoreductase" evidence="2">
    <location>
        <begin position="130"/>
        <end position="264"/>
    </location>
</feature>
<accession>A0A927E915</accession>
<reference evidence="3" key="1">
    <citation type="submission" date="2020-09" db="EMBL/GenBank/DDBJ databases">
        <title>Bosea spartocytisi sp. nov. a root nodule endophyte of Spartocytisus supranubius in the high mountain ecosystem fo the Teide National Park (Canary Islands, Spain).</title>
        <authorList>
            <person name="Pulido-Suarez L."/>
            <person name="Peix A."/>
            <person name="Igual J.M."/>
            <person name="Socas-Perez N."/>
            <person name="Velazquez E."/>
            <person name="Flores-Felix J.D."/>
            <person name="Leon-Barrios M."/>
        </authorList>
    </citation>
    <scope>NUCLEOTIDE SEQUENCE</scope>
    <source>
        <strain evidence="3">SSUT16</strain>
    </source>
</reference>
<evidence type="ECO:0000313" key="4">
    <source>
        <dbReference type="Proteomes" id="UP000619295"/>
    </source>
</evidence>
<dbReference type="PANTHER" id="PTHR43377">
    <property type="entry name" value="BILIVERDIN REDUCTASE A"/>
    <property type="match status" value="1"/>
</dbReference>
<evidence type="ECO:0000313" key="3">
    <source>
        <dbReference type="EMBL" id="MBD3846482.1"/>
    </source>
</evidence>
<dbReference type="Pfam" id="PF01408">
    <property type="entry name" value="GFO_IDH_MocA"/>
    <property type="match status" value="1"/>
</dbReference>
<dbReference type="Gene3D" id="3.30.360.10">
    <property type="entry name" value="Dihydrodipicolinate Reductase, domain 2"/>
    <property type="match status" value="1"/>
</dbReference>
<comment type="caution">
    <text evidence="3">The sequence shown here is derived from an EMBL/GenBank/DDBJ whole genome shotgun (WGS) entry which is preliminary data.</text>
</comment>
<keyword evidence="4" id="KW-1185">Reference proteome</keyword>
<gene>
    <name evidence="3" type="ORF">IED13_12310</name>
</gene>
<dbReference type="InterPro" id="IPR051450">
    <property type="entry name" value="Gfo/Idh/MocA_Oxidoreductases"/>
</dbReference>
<feature type="domain" description="Gfo/Idh/MocA-like oxidoreductase N-terminal" evidence="1">
    <location>
        <begin position="5"/>
        <end position="121"/>
    </location>
</feature>
<dbReference type="PANTHER" id="PTHR43377:SF8">
    <property type="entry name" value="BLR3664 PROTEIN"/>
    <property type="match status" value="1"/>
</dbReference>
<sequence>MAPVKLAVMGAGLIGRRHAEHVAREPGALLSAIVDPSEVGRDLAERLGTRWHRSLGDLIAADRPEGVIIATPNQLHVENGLEAIEAGIPAIVEKPLADDLAGAARLVAAAERAGLPLLTGHHRRYNPMIAKAKEIVESGRLGRVLAIQGHFWLMKPDDYFEVGWRREEGAGPILLNLIHDVDLFRHLCGEVVSVQALSSNAVRGHAVEETAAILLRFANGVLATVTVSDTIVAPWSWELTTGENPAYPQQDQSCYQIGGTHGSLTIPQLEIWSNRDKRSWWEPLVRERVPFVPDDPLARQIRHFCDVIRKGAAPIASGREGLATLTVIDAVKRAARSGETVVLIEPAASAA</sequence>
<dbReference type="EMBL" id="JACXWY010000006">
    <property type="protein sequence ID" value="MBD3846482.1"/>
    <property type="molecule type" value="Genomic_DNA"/>
</dbReference>
<dbReference type="AlphaFoldDB" id="A0A927E915"/>
<dbReference type="Pfam" id="PF22725">
    <property type="entry name" value="GFO_IDH_MocA_C3"/>
    <property type="match status" value="1"/>
</dbReference>
<dbReference type="RefSeq" id="WP_191124328.1">
    <property type="nucleotide sequence ID" value="NZ_JACXWY010000006.1"/>
</dbReference>
<name>A0A927E915_9HYPH</name>
<dbReference type="InterPro" id="IPR036291">
    <property type="entry name" value="NAD(P)-bd_dom_sf"/>
</dbReference>
<dbReference type="SUPFAM" id="SSF55347">
    <property type="entry name" value="Glyceraldehyde-3-phosphate dehydrogenase-like, C-terminal domain"/>
    <property type="match status" value="1"/>
</dbReference>
<dbReference type="Gene3D" id="3.40.50.720">
    <property type="entry name" value="NAD(P)-binding Rossmann-like Domain"/>
    <property type="match status" value="1"/>
</dbReference>
<dbReference type="SUPFAM" id="SSF51735">
    <property type="entry name" value="NAD(P)-binding Rossmann-fold domains"/>
    <property type="match status" value="1"/>
</dbReference>
<dbReference type="GO" id="GO:0000166">
    <property type="term" value="F:nucleotide binding"/>
    <property type="evidence" value="ECO:0007669"/>
    <property type="project" value="InterPro"/>
</dbReference>
<dbReference type="InterPro" id="IPR000683">
    <property type="entry name" value="Gfo/Idh/MocA-like_OxRdtase_N"/>
</dbReference>
<evidence type="ECO:0000259" key="1">
    <source>
        <dbReference type="Pfam" id="PF01408"/>
    </source>
</evidence>
<dbReference type="InterPro" id="IPR055170">
    <property type="entry name" value="GFO_IDH_MocA-like_dom"/>
</dbReference>